<evidence type="ECO:0000256" key="1">
    <source>
        <dbReference type="ARBA" id="ARBA00004651"/>
    </source>
</evidence>
<keyword evidence="10" id="KW-1185">Reference proteome</keyword>
<evidence type="ECO:0000256" key="5">
    <source>
        <dbReference type="ARBA" id="ARBA00022989"/>
    </source>
</evidence>
<dbReference type="AlphaFoldDB" id="A0A918E561"/>
<keyword evidence="3" id="KW-1003">Cell membrane</keyword>
<dbReference type="InterPro" id="IPR050171">
    <property type="entry name" value="MFS_Transporters"/>
</dbReference>
<dbReference type="PROSITE" id="PS50850">
    <property type="entry name" value="MFS"/>
    <property type="match status" value="1"/>
</dbReference>
<dbReference type="InterPro" id="IPR036259">
    <property type="entry name" value="MFS_trans_sf"/>
</dbReference>
<dbReference type="Pfam" id="PF07690">
    <property type="entry name" value="MFS_1"/>
    <property type="match status" value="1"/>
</dbReference>
<dbReference type="PANTHER" id="PTHR23517:SF2">
    <property type="entry name" value="MULTIDRUG RESISTANCE PROTEIN MDTH"/>
    <property type="match status" value="1"/>
</dbReference>
<organism evidence="9 10">
    <name type="scientific">Nonomuraea glycinis</name>
    <dbReference type="NCBI Taxonomy" id="2047744"/>
    <lineage>
        <taxon>Bacteria</taxon>
        <taxon>Bacillati</taxon>
        <taxon>Actinomycetota</taxon>
        <taxon>Actinomycetes</taxon>
        <taxon>Streptosporangiales</taxon>
        <taxon>Streptosporangiaceae</taxon>
        <taxon>Nonomuraea</taxon>
    </lineage>
</organism>
<feature type="transmembrane region" description="Helical" evidence="7">
    <location>
        <begin position="166"/>
        <end position="187"/>
    </location>
</feature>
<dbReference type="PROSITE" id="PS00216">
    <property type="entry name" value="SUGAR_TRANSPORT_1"/>
    <property type="match status" value="1"/>
</dbReference>
<reference evidence="9" key="2">
    <citation type="submission" date="2020-09" db="EMBL/GenBank/DDBJ databases">
        <authorList>
            <person name="Sun Q."/>
            <person name="Zhou Y."/>
        </authorList>
    </citation>
    <scope>NUCLEOTIDE SEQUENCE</scope>
    <source>
        <strain evidence="9">CGMCC 4.7430</strain>
    </source>
</reference>
<feature type="transmembrane region" description="Helical" evidence="7">
    <location>
        <begin position="364"/>
        <end position="387"/>
    </location>
</feature>
<dbReference type="RefSeq" id="WP_225276949.1">
    <property type="nucleotide sequence ID" value="NZ_BMNK01000003.1"/>
</dbReference>
<feature type="transmembrane region" description="Helical" evidence="7">
    <location>
        <begin position="334"/>
        <end position="352"/>
    </location>
</feature>
<evidence type="ECO:0000256" key="7">
    <source>
        <dbReference type="SAM" id="Phobius"/>
    </source>
</evidence>
<dbReference type="GO" id="GO:0022857">
    <property type="term" value="F:transmembrane transporter activity"/>
    <property type="evidence" value="ECO:0007669"/>
    <property type="project" value="InterPro"/>
</dbReference>
<evidence type="ECO:0000256" key="4">
    <source>
        <dbReference type="ARBA" id="ARBA00022692"/>
    </source>
</evidence>
<comment type="subcellular location">
    <subcellularLocation>
        <location evidence="1">Cell membrane</location>
        <topology evidence="1">Multi-pass membrane protein</topology>
    </subcellularLocation>
</comment>
<protein>
    <submittedName>
        <fullName evidence="9">MFS transporter</fullName>
    </submittedName>
</protein>
<evidence type="ECO:0000259" key="8">
    <source>
        <dbReference type="PROSITE" id="PS50850"/>
    </source>
</evidence>
<feature type="transmembrane region" description="Helical" evidence="7">
    <location>
        <begin position="100"/>
        <end position="117"/>
    </location>
</feature>
<comment type="caution">
    <text evidence="9">The sequence shown here is derived from an EMBL/GenBank/DDBJ whole genome shotgun (WGS) entry which is preliminary data.</text>
</comment>
<gene>
    <name evidence="9" type="ORF">GCM10012278_24320</name>
</gene>
<feature type="transmembrane region" description="Helical" evidence="7">
    <location>
        <begin position="275"/>
        <end position="294"/>
    </location>
</feature>
<evidence type="ECO:0000313" key="10">
    <source>
        <dbReference type="Proteomes" id="UP000660745"/>
    </source>
</evidence>
<feature type="transmembrane region" description="Helical" evidence="7">
    <location>
        <begin position="44"/>
        <end position="66"/>
    </location>
</feature>
<feature type="transmembrane region" description="Helical" evidence="7">
    <location>
        <begin position="138"/>
        <end position="160"/>
    </location>
</feature>
<feature type="transmembrane region" description="Helical" evidence="7">
    <location>
        <begin position="208"/>
        <end position="233"/>
    </location>
</feature>
<proteinExistence type="predicted"/>
<keyword evidence="2" id="KW-0813">Transport</keyword>
<feature type="transmembrane region" description="Helical" evidence="7">
    <location>
        <begin position="245"/>
        <end position="263"/>
    </location>
</feature>
<reference evidence="9" key="1">
    <citation type="journal article" date="2014" name="Int. J. Syst. Evol. Microbiol.">
        <title>Complete genome sequence of Corynebacterium casei LMG S-19264T (=DSM 44701T), isolated from a smear-ripened cheese.</title>
        <authorList>
            <consortium name="US DOE Joint Genome Institute (JGI-PGF)"/>
            <person name="Walter F."/>
            <person name="Albersmeier A."/>
            <person name="Kalinowski J."/>
            <person name="Ruckert C."/>
        </authorList>
    </citation>
    <scope>NUCLEOTIDE SEQUENCE</scope>
    <source>
        <strain evidence="9">CGMCC 4.7430</strain>
    </source>
</reference>
<dbReference type="SUPFAM" id="SSF103473">
    <property type="entry name" value="MFS general substrate transporter"/>
    <property type="match status" value="1"/>
</dbReference>
<dbReference type="Gene3D" id="1.20.1250.20">
    <property type="entry name" value="MFS general substrate transporter like domains"/>
    <property type="match status" value="1"/>
</dbReference>
<keyword evidence="6 7" id="KW-0472">Membrane</keyword>
<evidence type="ECO:0000256" key="2">
    <source>
        <dbReference type="ARBA" id="ARBA00022448"/>
    </source>
</evidence>
<accession>A0A918E561</accession>
<sequence length="392" mass="39823">MHTLAPRERLPKGIRLLIVARAVNRLGAFSLSFLTVLISTDFGVSAATAGLVSAAFGLATVPSRLFGGYLADRLGRRRTILLGLTGCAVAQLGIAAAGSLPVIAVFAVLLGLVFELYEPPSQAMIADDVPAADRTRAYSLLNAALAAAGMGAGLIAASVGRWDLRWLFVVDALTCLACAVIIGLVVPPDGPRRGRATSVTSSSAWRDPALLAMLGCGTLLALIYMVIMILLPLTLPEYGLRAADAGLLFTVSALTIIAGQPLLRLRPVAALPPAAGLAAGAAFMAAGLAGYALAPVLPALAVATVVWSVGDLLIMGRAYAVVAGIAPPDARGRYLAVFGTSWGFATVAAPLAGTQLLERLGAQGLWACLAGACLVLAAASVSVGRLIGPSAA</sequence>
<feature type="transmembrane region" description="Helical" evidence="7">
    <location>
        <begin position="16"/>
        <end position="38"/>
    </location>
</feature>
<dbReference type="Proteomes" id="UP000660745">
    <property type="component" value="Unassembled WGS sequence"/>
</dbReference>
<dbReference type="EMBL" id="BMNK01000003">
    <property type="protein sequence ID" value="GGP05312.1"/>
    <property type="molecule type" value="Genomic_DNA"/>
</dbReference>
<keyword evidence="5 7" id="KW-1133">Transmembrane helix</keyword>
<evidence type="ECO:0000256" key="6">
    <source>
        <dbReference type="ARBA" id="ARBA00023136"/>
    </source>
</evidence>
<dbReference type="InterPro" id="IPR011701">
    <property type="entry name" value="MFS"/>
</dbReference>
<dbReference type="InterPro" id="IPR005829">
    <property type="entry name" value="Sugar_transporter_CS"/>
</dbReference>
<keyword evidence="4 7" id="KW-0812">Transmembrane</keyword>
<evidence type="ECO:0000256" key="3">
    <source>
        <dbReference type="ARBA" id="ARBA00022475"/>
    </source>
</evidence>
<feature type="domain" description="Major facilitator superfamily (MFS) profile" evidence="8">
    <location>
        <begin position="13"/>
        <end position="392"/>
    </location>
</feature>
<feature type="transmembrane region" description="Helical" evidence="7">
    <location>
        <begin position="300"/>
        <end position="322"/>
    </location>
</feature>
<dbReference type="GO" id="GO:0005886">
    <property type="term" value="C:plasma membrane"/>
    <property type="evidence" value="ECO:0007669"/>
    <property type="project" value="UniProtKB-SubCell"/>
</dbReference>
<evidence type="ECO:0000313" key="9">
    <source>
        <dbReference type="EMBL" id="GGP05312.1"/>
    </source>
</evidence>
<dbReference type="PANTHER" id="PTHR23517">
    <property type="entry name" value="RESISTANCE PROTEIN MDTM, PUTATIVE-RELATED-RELATED"/>
    <property type="match status" value="1"/>
</dbReference>
<dbReference type="InterPro" id="IPR020846">
    <property type="entry name" value="MFS_dom"/>
</dbReference>
<name>A0A918E561_9ACTN</name>